<keyword evidence="2" id="KW-1185">Reference proteome</keyword>
<name>A0ACB7SNB7_HYAAI</name>
<comment type="caution">
    <text evidence="1">The sequence shown here is derived from an EMBL/GenBank/DDBJ whole genome shotgun (WGS) entry which is preliminary data.</text>
</comment>
<dbReference type="EMBL" id="CM023483">
    <property type="protein sequence ID" value="KAH6935414.1"/>
    <property type="molecule type" value="Genomic_DNA"/>
</dbReference>
<gene>
    <name evidence="1" type="ORF">HPB50_005574</name>
</gene>
<dbReference type="Proteomes" id="UP000821845">
    <property type="component" value="Chromosome 3"/>
</dbReference>
<sequence length="175" mass="19559">MCDRRAMNKARSTSSQSDDDEWEASVVARVGESVDAQGRLDDLGDTLSDATASVDDCLPVRLKGVYIINNPAVFDLLFGIAKTFLKAKLMKRIRLLGYDVEELRQLIPNDVIPEEHGGTNESYDFDALEKELESEEEFLQTLGTYGYRDALAETDPECNGLLTDETTLSEEYVHL</sequence>
<organism evidence="1 2">
    <name type="scientific">Hyalomma asiaticum</name>
    <name type="common">Tick</name>
    <dbReference type="NCBI Taxonomy" id="266040"/>
    <lineage>
        <taxon>Eukaryota</taxon>
        <taxon>Metazoa</taxon>
        <taxon>Ecdysozoa</taxon>
        <taxon>Arthropoda</taxon>
        <taxon>Chelicerata</taxon>
        <taxon>Arachnida</taxon>
        <taxon>Acari</taxon>
        <taxon>Parasitiformes</taxon>
        <taxon>Ixodida</taxon>
        <taxon>Ixodoidea</taxon>
        <taxon>Ixodidae</taxon>
        <taxon>Hyalomminae</taxon>
        <taxon>Hyalomma</taxon>
    </lineage>
</organism>
<protein>
    <submittedName>
        <fullName evidence="1">Uncharacterized protein</fullName>
    </submittedName>
</protein>
<evidence type="ECO:0000313" key="1">
    <source>
        <dbReference type="EMBL" id="KAH6935414.1"/>
    </source>
</evidence>
<evidence type="ECO:0000313" key="2">
    <source>
        <dbReference type="Proteomes" id="UP000821845"/>
    </source>
</evidence>
<accession>A0ACB7SNB7</accession>
<reference evidence="1" key="1">
    <citation type="submission" date="2020-05" db="EMBL/GenBank/DDBJ databases">
        <title>Large-scale comparative analyses of tick genomes elucidate their genetic diversity and vector capacities.</title>
        <authorList>
            <person name="Jia N."/>
            <person name="Wang J."/>
            <person name="Shi W."/>
            <person name="Du L."/>
            <person name="Sun Y."/>
            <person name="Zhan W."/>
            <person name="Jiang J."/>
            <person name="Wang Q."/>
            <person name="Zhang B."/>
            <person name="Ji P."/>
            <person name="Sakyi L.B."/>
            <person name="Cui X."/>
            <person name="Yuan T."/>
            <person name="Jiang B."/>
            <person name="Yang W."/>
            <person name="Lam T.T.-Y."/>
            <person name="Chang Q."/>
            <person name="Ding S."/>
            <person name="Wang X."/>
            <person name="Zhu J."/>
            <person name="Ruan X."/>
            <person name="Zhao L."/>
            <person name="Wei J."/>
            <person name="Que T."/>
            <person name="Du C."/>
            <person name="Cheng J."/>
            <person name="Dai P."/>
            <person name="Han X."/>
            <person name="Huang E."/>
            <person name="Gao Y."/>
            <person name="Liu J."/>
            <person name="Shao H."/>
            <person name="Ye R."/>
            <person name="Li L."/>
            <person name="Wei W."/>
            <person name="Wang X."/>
            <person name="Wang C."/>
            <person name="Yang T."/>
            <person name="Huo Q."/>
            <person name="Li W."/>
            <person name="Guo W."/>
            <person name="Chen H."/>
            <person name="Zhou L."/>
            <person name="Ni X."/>
            <person name="Tian J."/>
            <person name="Zhou Y."/>
            <person name="Sheng Y."/>
            <person name="Liu T."/>
            <person name="Pan Y."/>
            <person name="Xia L."/>
            <person name="Li J."/>
            <person name="Zhao F."/>
            <person name="Cao W."/>
        </authorList>
    </citation>
    <scope>NUCLEOTIDE SEQUENCE</scope>
    <source>
        <strain evidence="1">Hyas-2018</strain>
    </source>
</reference>
<proteinExistence type="predicted"/>